<comment type="similarity">
    <text evidence="1">Belongs to the pseudouridine synthase RluA family.</text>
</comment>
<dbReference type="PANTHER" id="PTHR21600">
    <property type="entry name" value="MITOCHONDRIAL RNA PSEUDOURIDINE SYNTHASE"/>
    <property type="match status" value="1"/>
</dbReference>
<dbReference type="EMBL" id="QKXF01000443">
    <property type="protein sequence ID" value="RQM11291.1"/>
    <property type="molecule type" value="Genomic_DNA"/>
</dbReference>
<dbReference type="PANTHER" id="PTHR21600:SF87">
    <property type="entry name" value="RNA PSEUDOURIDYLATE SYNTHASE DOMAIN-CONTAINING PROTEIN 1"/>
    <property type="match status" value="1"/>
</dbReference>
<gene>
    <name evidence="3" type="ORF">DD237_000831</name>
</gene>
<evidence type="ECO:0000313" key="3">
    <source>
        <dbReference type="EMBL" id="RQM11291.1"/>
    </source>
</evidence>
<dbReference type="SUPFAM" id="SSF55120">
    <property type="entry name" value="Pseudouridine synthase"/>
    <property type="match status" value="1"/>
</dbReference>
<dbReference type="InterPro" id="IPR020103">
    <property type="entry name" value="PsdUridine_synth_cat_dom_sf"/>
</dbReference>
<dbReference type="InterPro" id="IPR006145">
    <property type="entry name" value="PsdUridine_synth_RsuA/RluA"/>
</dbReference>
<dbReference type="GO" id="GO:0009982">
    <property type="term" value="F:pseudouridine synthase activity"/>
    <property type="evidence" value="ECO:0007669"/>
    <property type="project" value="InterPro"/>
</dbReference>
<dbReference type="AlphaFoldDB" id="A0A3R7Y3S3"/>
<dbReference type="GO" id="GO:0003723">
    <property type="term" value="F:RNA binding"/>
    <property type="evidence" value="ECO:0007669"/>
    <property type="project" value="InterPro"/>
</dbReference>
<protein>
    <recommendedName>
        <fullName evidence="2">Pseudouridine synthase RsuA/RluA-like domain-containing protein</fullName>
    </recommendedName>
</protein>
<dbReference type="PROSITE" id="PS01129">
    <property type="entry name" value="PSI_RLU"/>
    <property type="match status" value="1"/>
</dbReference>
<feature type="domain" description="Pseudouridine synthase RsuA/RluA-like" evidence="2">
    <location>
        <begin position="121"/>
        <end position="283"/>
    </location>
</feature>
<evidence type="ECO:0000313" key="4">
    <source>
        <dbReference type="Proteomes" id="UP000286097"/>
    </source>
</evidence>
<dbReference type="GO" id="GO:0000455">
    <property type="term" value="P:enzyme-directed rRNA pseudouridine synthesis"/>
    <property type="evidence" value="ECO:0007669"/>
    <property type="project" value="TreeGrafter"/>
</dbReference>
<evidence type="ECO:0000259" key="2">
    <source>
        <dbReference type="Pfam" id="PF00849"/>
    </source>
</evidence>
<reference evidence="3 4" key="1">
    <citation type="submission" date="2018-06" db="EMBL/GenBank/DDBJ databases">
        <title>Comparative genomics of downy mildews reveals potential adaptations to biotrophy.</title>
        <authorList>
            <person name="Fletcher K."/>
            <person name="Klosterman S.J."/>
            <person name="Derevnina L."/>
            <person name="Martin F."/>
            <person name="Koike S."/>
            <person name="Reyes Chin-Wo S."/>
            <person name="Mou B."/>
            <person name="Michelmore R."/>
        </authorList>
    </citation>
    <scope>NUCLEOTIDE SEQUENCE [LARGE SCALE GENOMIC DNA]</scope>
    <source>
        <strain evidence="3 4">R13</strain>
    </source>
</reference>
<dbReference type="VEuPathDB" id="FungiDB:DD237_000831"/>
<dbReference type="InterPro" id="IPR006224">
    <property type="entry name" value="PsdUridine_synth_RluA-like_CS"/>
</dbReference>
<accession>A0A3R7Y3S3</accession>
<dbReference type="Pfam" id="PF00849">
    <property type="entry name" value="PseudoU_synth_2"/>
    <property type="match status" value="1"/>
</dbReference>
<evidence type="ECO:0000256" key="1">
    <source>
        <dbReference type="ARBA" id="ARBA00010876"/>
    </source>
</evidence>
<dbReference type="Proteomes" id="UP000286097">
    <property type="component" value="Unassembled WGS sequence"/>
</dbReference>
<name>A0A3R7Y3S3_9STRA</name>
<comment type="caution">
    <text evidence="3">The sequence shown here is derived from an EMBL/GenBank/DDBJ whole genome shotgun (WGS) entry which is preliminary data.</text>
</comment>
<sequence>MWQQEVRWMRHVVHAKDRELRLDRWLRYQFPSLSQSFLQTQLRKRKIRLQFPSSSDQTTRANSLLFEDSVVSIDVHLFRSKMESVARKTQQVTRQEETLMTMEDKTKVRHLKQRLLYHDKQFVILNKPYGLAVQGGSGLKESLDRYLPSIAASLTGRHYQSQHNEDEHRTLKLVHRLDMDTSGVLVLARSRLAAAKFSKLLQNGDVHKTYQALVAASSFADNSYTRLKKFEGREINLPVDSKSACTFVRRVLRQNDLTEPIGTWLQLQPRTGRKHQLRVHCAQVLGTPIVGDAKYGGRPADRLYLHASRIRFPDPFSTGRFIDVSCEMASVDVLWEYDKVSILLQCIFGVEQSYCT</sequence>
<proteinExistence type="inferred from homology"/>
<dbReference type="Gene3D" id="3.30.2350.10">
    <property type="entry name" value="Pseudouridine synthase"/>
    <property type="match status" value="1"/>
</dbReference>
<organism evidence="3 4">
    <name type="scientific">Peronospora effusa</name>
    <dbReference type="NCBI Taxonomy" id="542832"/>
    <lineage>
        <taxon>Eukaryota</taxon>
        <taxon>Sar</taxon>
        <taxon>Stramenopiles</taxon>
        <taxon>Oomycota</taxon>
        <taxon>Peronosporomycetes</taxon>
        <taxon>Peronosporales</taxon>
        <taxon>Peronosporaceae</taxon>
        <taxon>Peronospora</taxon>
    </lineage>
</organism>
<dbReference type="InterPro" id="IPR050188">
    <property type="entry name" value="RluA_PseudoU_synthase"/>
</dbReference>
<dbReference type="CDD" id="cd02869">
    <property type="entry name" value="PseudoU_synth_RluA_like"/>
    <property type="match status" value="1"/>
</dbReference>